<dbReference type="EMBL" id="KK119310">
    <property type="protein sequence ID" value="KFM75348.1"/>
    <property type="molecule type" value="Genomic_DNA"/>
</dbReference>
<accession>A0A087UDA9</accession>
<proteinExistence type="predicted"/>
<evidence type="ECO:0000313" key="3">
    <source>
        <dbReference type="Proteomes" id="UP000054359"/>
    </source>
</evidence>
<feature type="region of interest" description="Disordered" evidence="1">
    <location>
        <begin position="187"/>
        <end position="211"/>
    </location>
</feature>
<name>A0A087UDA9_STEMI</name>
<feature type="compositionally biased region" description="Basic and acidic residues" evidence="1">
    <location>
        <begin position="94"/>
        <end position="107"/>
    </location>
</feature>
<feature type="non-terminal residue" evidence="2">
    <location>
        <position position="344"/>
    </location>
</feature>
<dbReference type="OrthoDB" id="6433366at2759"/>
<gene>
    <name evidence="2" type="ORF">X975_25352</name>
</gene>
<dbReference type="Proteomes" id="UP000054359">
    <property type="component" value="Unassembled WGS sequence"/>
</dbReference>
<organism evidence="2 3">
    <name type="scientific">Stegodyphus mimosarum</name>
    <name type="common">African social velvet spider</name>
    <dbReference type="NCBI Taxonomy" id="407821"/>
    <lineage>
        <taxon>Eukaryota</taxon>
        <taxon>Metazoa</taxon>
        <taxon>Ecdysozoa</taxon>
        <taxon>Arthropoda</taxon>
        <taxon>Chelicerata</taxon>
        <taxon>Arachnida</taxon>
        <taxon>Araneae</taxon>
        <taxon>Araneomorphae</taxon>
        <taxon>Entelegynae</taxon>
        <taxon>Eresoidea</taxon>
        <taxon>Eresidae</taxon>
        <taxon>Stegodyphus</taxon>
    </lineage>
</organism>
<protein>
    <submittedName>
        <fullName evidence="2">Uncharacterized protein</fullName>
    </submittedName>
</protein>
<feature type="region of interest" description="Disordered" evidence="1">
    <location>
        <begin position="306"/>
        <end position="344"/>
    </location>
</feature>
<evidence type="ECO:0000313" key="2">
    <source>
        <dbReference type="EMBL" id="KFM75348.1"/>
    </source>
</evidence>
<feature type="region of interest" description="Disordered" evidence="1">
    <location>
        <begin position="19"/>
        <end position="70"/>
    </location>
</feature>
<feature type="compositionally biased region" description="Low complexity" evidence="1">
    <location>
        <begin position="188"/>
        <end position="211"/>
    </location>
</feature>
<evidence type="ECO:0000256" key="1">
    <source>
        <dbReference type="SAM" id="MobiDB-lite"/>
    </source>
</evidence>
<keyword evidence="3" id="KW-1185">Reference proteome</keyword>
<reference evidence="2 3" key="1">
    <citation type="submission" date="2013-11" db="EMBL/GenBank/DDBJ databases">
        <title>Genome sequencing of Stegodyphus mimosarum.</title>
        <authorList>
            <person name="Bechsgaard J."/>
        </authorList>
    </citation>
    <scope>NUCLEOTIDE SEQUENCE [LARGE SCALE GENOMIC DNA]</scope>
</reference>
<dbReference type="AlphaFoldDB" id="A0A087UDA9"/>
<feature type="region of interest" description="Disordered" evidence="1">
    <location>
        <begin position="94"/>
        <end position="125"/>
    </location>
</feature>
<sequence length="344" mass="38071">MPSPAVAMTVTTTVVTTIESSRQYSPAHTLGAPSPTPGGDNLSPLLGRRAEMSRTPSPGGEASGTKLPQYMQNLKQQLRDELKAVTEERKVMLEQRGKERGEGESAHARLTPTSTQPQTNERREETRLAITCQASSPHKTQIADQQGQIRSDSFYQQMQSPLHSPYQTQPKSSASPLQTHILSPYRTQSQTQSPYQSQEQLHQYPQTSYQTQSYAQHVSQEQAFYSGRNTPQPTAVRTPLPDAVPAYALTHRSSDDDITIMTTATTTVVSASEQWHDGKRHRVPPTTTVAPSSALVGTSIESLRRLQSKMATQPSPKKGRRRHTSEITVPPFPQMEPHEMAHTL</sequence>